<evidence type="ECO:0000256" key="5">
    <source>
        <dbReference type="ARBA" id="ARBA00022729"/>
    </source>
</evidence>
<protein>
    <recommendedName>
        <fullName evidence="4">non-reducing end alpha-L-arabinofuranosidase</fullName>
        <ecNumber evidence="4">3.2.1.55</ecNumber>
    </recommendedName>
</protein>
<reference evidence="10" key="1">
    <citation type="journal article" date="2020" name="Stud. Mycol.">
        <title>101 Dothideomycetes genomes: a test case for predicting lifestyles and emergence of pathogens.</title>
        <authorList>
            <person name="Haridas S."/>
            <person name="Albert R."/>
            <person name="Binder M."/>
            <person name="Bloem J."/>
            <person name="Labutti K."/>
            <person name="Salamov A."/>
            <person name="Andreopoulos B."/>
            <person name="Baker S."/>
            <person name="Barry K."/>
            <person name="Bills G."/>
            <person name="Bluhm B."/>
            <person name="Cannon C."/>
            <person name="Castanera R."/>
            <person name="Culley D."/>
            <person name="Daum C."/>
            <person name="Ezra D."/>
            <person name="Gonzalez J."/>
            <person name="Henrissat B."/>
            <person name="Kuo A."/>
            <person name="Liang C."/>
            <person name="Lipzen A."/>
            <person name="Lutzoni F."/>
            <person name="Magnuson J."/>
            <person name="Mondo S."/>
            <person name="Nolan M."/>
            <person name="Ohm R."/>
            <person name="Pangilinan J."/>
            <person name="Park H.-J."/>
            <person name="Ramirez L."/>
            <person name="Alfaro M."/>
            <person name="Sun H."/>
            <person name="Tritt A."/>
            <person name="Yoshinaga Y."/>
            <person name="Zwiers L.-H."/>
            <person name="Turgeon B."/>
            <person name="Goodwin S."/>
            <person name="Spatafora J."/>
            <person name="Crous P."/>
            <person name="Grigoriev I."/>
        </authorList>
    </citation>
    <scope>NUCLEOTIDE SEQUENCE</scope>
    <source>
        <strain evidence="10">CBS 133067</strain>
    </source>
</reference>
<comment type="similarity">
    <text evidence="3">Belongs to the glycosyl hydrolase 51 family.</text>
</comment>
<dbReference type="PANTHER" id="PTHR31776">
    <property type="entry name" value="ALPHA-L-ARABINOFURANOSIDASE 1"/>
    <property type="match status" value="1"/>
</dbReference>
<keyword evidence="5 8" id="KW-0732">Signal</keyword>
<evidence type="ECO:0000256" key="6">
    <source>
        <dbReference type="ARBA" id="ARBA00022801"/>
    </source>
</evidence>
<comment type="catalytic activity">
    <reaction evidence="1">
        <text>Hydrolysis of terminal non-reducing alpha-L-arabinofuranoside residues in alpha-L-arabinosides.</text>
        <dbReference type="EC" id="3.2.1.55"/>
    </reaction>
</comment>
<feature type="chain" id="PRO_5040413318" description="non-reducing end alpha-L-arabinofuranosidase" evidence="8">
    <location>
        <begin position="19"/>
        <end position="647"/>
    </location>
</feature>
<dbReference type="SUPFAM" id="SSF51445">
    <property type="entry name" value="(Trans)glycosidases"/>
    <property type="match status" value="1"/>
</dbReference>
<dbReference type="Pfam" id="PF06964">
    <property type="entry name" value="Alpha-L-AF_C"/>
    <property type="match status" value="1"/>
</dbReference>
<evidence type="ECO:0000313" key="11">
    <source>
        <dbReference type="Proteomes" id="UP000799772"/>
    </source>
</evidence>
<dbReference type="AlphaFoldDB" id="A0A9P4IP45"/>
<dbReference type="InterPro" id="IPR055235">
    <property type="entry name" value="ASD1_cat"/>
</dbReference>
<evidence type="ECO:0000256" key="8">
    <source>
        <dbReference type="SAM" id="SignalP"/>
    </source>
</evidence>
<name>A0A9P4IP45_9PEZI</name>
<proteinExistence type="inferred from homology"/>
<evidence type="ECO:0000259" key="9">
    <source>
        <dbReference type="SMART" id="SM00813"/>
    </source>
</evidence>
<dbReference type="EC" id="3.2.1.55" evidence="4"/>
<keyword evidence="6" id="KW-0378">Hydrolase</keyword>
<keyword evidence="7" id="KW-0325">Glycoprotein</keyword>
<dbReference type="GO" id="GO:0046373">
    <property type="term" value="P:L-arabinose metabolic process"/>
    <property type="evidence" value="ECO:0007669"/>
    <property type="project" value="InterPro"/>
</dbReference>
<evidence type="ECO:0000256" key="3">
    <source>
        <dbReference type="ARBA" id="ARBA00007186"/>
    </source>
</evidence>
<evidence type="ECO:0000256" key="2">
    <source>
        <dbReference type="ARBA" id="ARBA00004834"/>
    </source>
</evidence>
<dbReference type="Gene3D" id="3.20.20.80">
    <property type="entry name" value="Glycosidases"/>
    <property type="match status" value="1"/>
</dbReference>
<gene>
    <name evidence="10" type="ORF">NA57DRAFT_32043</name>
</gene>
<comment type="caution">
    <text evidence="10">The sequence shown here is derived from an EMBL/GenBank/DDBJ whole genome shotgun (WGS) entry which is preliminary data.</text>
</comment>
<dbReference type="InterPro" id="IPR017853">
    <property type="entry name" value="GH"/>
</dbReference>
<keyword evidence="11" id="KW-1185">Reference proteome</keyword>
<dbReference type="InterPro" id="IPR010720">
    <property type="entry name" value="Alpha-L-AF_C"/>
</dbReference>
<dbReference type="Proteomes" id="UP000799772">
    <property type="component" value="Unassembled WGS sequence"/>
</dbReference>
<feature type="domain" description="Alpha-L-arabinofuranosidase C-terminal" evidence="9">
    <location>
        <begin position="454"/>
        <end position="639"/>
    </location>
</feature>
<comment type="pathway">
    <text evidence="2">Glycan metabolism; L-arabinan degradation.</text>
</comment>
<dbReference type="Gene3D" id="2.60.40.1180">
    <property type="entry name" value="Golgi alpha-mannosidase II"/>
    <property type="match status" value="1"/>
</dbReference>
<dbReference type="SMART" id="SM00813">
    <property type="entry name" value="Alpha-L-AF_C"/>
    <property type="match status" value="1"/>
</dbReference>
<dbReference type="Pfam" id="PF22848">
    <property type="entry name" value="ASD1_dom"/>
    <property type="match status" value="1"/>
</dbReference>
<dbReference type="PANTHER" id="PTHR31776:SF0">
    <property type="entry name" value="ALPHA-L-ARABINOFURANOSIDASE 1"/>
    <property type="match status" value="1"/>
</dbReference>
<evidence type="ECO:0000256" key="1">
    <source>
        <dbReference type="ARBA" id="ARBA00001462"/>
    </source>
</evidence>
<evidence type="ECO:0000256" key="4">
    <source>
        <dbReference type="ARBA" id="ARBA00012670"/>
    </source>
</evidence>
<accession>A0A9P4IP45</accession>
<dbReference type="EMBL" id="ML978122">
    <property type="protein sequence ID" value="KAF2103488.1"/>
    <property type="molecule type" value="Genomic_DNA"/>
</dbReference>
<dbReference type="OrthoDB" id="406864at2759"/>
<dbReference type="InterPro" id="IPR051563">
    <property type="entry name" value="Glycosyl_Hydrolase_51"/>
</dbReference>
<organism evidence="10 11">
    <name type="scientific">Rhizodiscina lignyota</name>
    <dbReference type="NCBI Taxonomy" id="1504668"/>
    <lineage>
        <taxon>Eukaryota</taxon>
        <taxon>Fungi</taxon>
        <taxon>Dikarya</taxon>
        <taxon>Ascomycota</taxon>
        <taxon>Pezizomycotina</taxon>
        <taxon>Dothideomycetes</taxon>
        <taxon>Pleosporomycetidae</taxon>
        <taxon>Aulographales</taxon>
        <taxon>Rhizodiscinaceae</taxon>
        <taxon>Rhizodiscina</taxon>
    </lineage>
</organism>
<dbReference type="InterPro" id="IPR013780">
    <property type="entry name" value="Glyco_hydro_b"/>
</dbReference>
<dbReference type="GO" id="GO:0046556">
    <property type="term" value="F:alpha-L-arabinofuranosidase activity"/>
    <property type="evidence" value="ECO:0007669"/>
    <property type="project" value="UniProtKB-EC"/>
</dbReference>
<sequence length="647" mass="70383">MKVFHLSVVSAFASISNALSISVASSGGNQTSGKQYGIMFEDINHSGDGGIYAELIRNRAFQGSPVFPSMLDPWASVNGAALSLKNLSDALSSALPTSLHVAVGNGSDGPIGFANPGWWGIDVKEQKYTGSFYVKGDYKGTFTASLQSYLTNEAYGGVNIESKAKSSEWVQHEFTIVPSNAPNINNTFSITFDPDGVKGGSLDFNLISLFPPTYKNRPNGMRVDLMELLAGLKPSFLRLPGGNNLEGNDPPYYWRWNETIGPLEDRPGRPGTWGYENTDGLGLIEYMNWCDDLGMEPILAVWAGYYLDGTALSNASVQYYVQDALHELEFLMGSVDSEYGSLRAKLGYPKPWNIKYVEVGNEDNLGQGGSSYQSYRFDDFYYAIHAKYPDILVIPSTVAYESTLPGASTGDYHQYTRPDYFVSQFNFFDHYPQNRTALIGEYAAVQPNIAAGGGVNWDDPRWKFPYWIGTIGEAVFLIGAERNADKILGAAYAPLFQNLNSYEWGPDLISYTADPAQDVKSTSYHMIQLLSSHRIAETLPATSDSGYGPVYWVAGKNDDSHIFKGAVYNSTEAYNSSAPVPVSVSFSGVSAGASGALTVLTAPAPYTHNDIGVNVVKTTTTHVSAGKDGAFSFHLPDYSVAVLEVRG</sequence>
<evidence type="ECO:0000256" key="7">
    <source>
        <dbReference type="ARBA" id="ARBA00023180"/>
    </source>
</evidence>
<evidence type="ECO:0000313" key="10">
    <source>
        <dbReference type="EMBL" id="KAF2103488.1"/>
    </source>
</evidence>
<feature type="signal peptide" evidence="8">
    <location>
        <begin position="1"/>
        <end position="18"/>
    </location>
</feature>